<name>A0A7C8YT90_OPUST</name>
<sequence>MLTFQQHKVASHLYHHYCTRTPSDLLHLQLPPPPHRPVFQKLLNRKERHRDELQVVHLRPQRAADIVWQGQLEATRYEQTLAVALPILLCQSQLAQLQFLPPQAHQSPPSSLDSLLIQNF</sequence>
<proteinExistence type="predicted"/>
<organism evidence="1">
    <name type="scientific">Opuntia streptacantha</name>
    <name type="common">Prickly pear cactus</name>
    <name type="synonym">Opuntia cardona</name>
    <dbReference type="NCBI Taxonomy" id="393608"/>
    <lineage>
        <taxon>Eukaryota</taxon>
        <taxon>Viridiplantae</taxon>
        <taxon>Streptophyta</taxon>
        <taxon>Embryophyta</taxon>
        <taxon>Tracheophyta</taxon>
        <taxon>Spermatophyta</taxon>
        <taxon>Magnoliopsida</taxon>
        <taxon>eudicotyledons</taxon>
        <taxon>Gunneridae</taxon>
        <taxon>Pentapetalae</taxon>
        <taxon>Caryophyllales</taxon>
        <taxon>Cactineae</taxon>
        <taxon>Cactaceae</taxon>
        <taxon>Opuntioideae</taxon>
        <taxon>Opuntia</taxon>
    </lineage>
</organism>
<evidence type="ECO:0000313" key="1">
    <source>
        <dbReference type="EMBL" id="MBA4625673.1"/>
    </source>
</evidence>
<protein>
    <submittedName>
        <fullName evidence="1">Uncharacterized protein</fullName>
    </submittedName>
</protein>
<dbReference type="AlphaFoldDB" id="A0A7C8YT90"/>
<reference evidence="1" key="2">
    <citation type="submission" date="2020-07" db="EMBL/GenBank/DDBJ databases">
        <authorList>
            <person name="Vera ALvarez R."/>
            <person name="Arias-Moreno D.M."/>
            <person name="Jimenez-Jacinto V."/>
            <person name="Jimenez-Bremont J.F."/>
            <person name="Swaminathan K."/>
            <person name="Moose S.P."/>
            <person name="Guerrero-Gonzalez M.L."/>
            <person name="Marino-Ramirez L."/>
            <person name="Landsman D."/>
            <person name="Rodriguez-Kessler M."/>
            <person name="Delgado-Sanchez P."/>
        </authorList>
    </citation>
    <scope>NUCLEOTIDE SEQUENCE</scope>
    <source>
        <tissue evidence="1">Cladode</tissue>
    </source>
</reference>
<dbReference type="EMBL" id="GISG01053088">
    <property type="protein sequence ID" value="MBA4625673.1"/>
    <property type="molecule type" value="Transcribed_RNA"/>
</dbReference>
<accession>A0A7C8YT90</accession>
<reference evidence="1" key="1">
    <citation type="journal article" date="2013" name="J. Plant Res.">
        <title>Effect of fungi and light on seed germination of three Opuntia species from semiarid lands of central Mexico.</title>
        <authorList>
            <person name="Delgado-Sanchez P."/>
            <person name="Jimenez-Bremont J.F."/>
            <person name="Guerrero-Gonzalez Mde L."/>
            <person name="Flores J."/>
        </authorList>
    </citation>
    <scope>NUCLEOTIDE SEQUENCE</scope>
    <source>
        <tissue evidence="1">Cladode</tissue>
    </source>
</reference>